<protein>
    <submittedName>
        <fullName evidence="1">Uncharacterized protein</fullName>
    </submittedName>
</protein>
<dbReference type="OrthoDB" id="3033952at2759"/>
<name>A0A4S8LXT6_DENBC</name>
<organism evidence="1 2">
    <name type="scientific">Dendrothele bispora (strain CBS 962.96)</name>
    <dbReference type="NCBI Taxonomy" id="1314807"/>
    <lineage>
        <taxon>Eukaryota</taxon>
        <taxon>Fungi</taxon>
        <taxon>Dikarya</taxon>
        <taxon>Basidiomycota</taxon>
        <taxon>Agaricomycotina</taxon>
        <taxon>Agaricomycetes</taxon>
        <taxon>Agaricomycetidae</taxon>
        <taxon>Agaricales</taxon>
        <taxon>Agaricales incertae sedis</taxon>
        <taxon>Dendrothele</taxon>
    </lineage>
</organism>
<proteinExistence type="predicted"/>
<keyword evidence="2" id="KW-1185">Reference proteome</keyword>
<sequence>TPTPISTPDGRIFVVLVGRPRGSEWGQVADAAAQKLEETRSRCSWAAKQLSHRRGNFLALTTGISYGGGQIRPGNLVHNRNNAARLAELVAYKSFQRMSGFANG</sequence>
<evidence type="ECO:0000313" key="2">
    <source>
        <dbReference type="Proteomes" id="UP000297245"/>
    </source>
</evidence>
<reference evidence="1 2" key="1">
    <citation type="journal article" date="2019" name="Nat. Ecol. Evol.">
        <title>Megaphylogeny resolves global patterns of mushroom evolution.</title>
        <authorList>
            <person name="Varga T."/>
            <person name="Krizsan K."/>
            <person name="Foldi C."/>
            <person name="Dima B."/>
            <person name="Sanchez-Garcia M."/>
            <person name="Sanchez-Ramirez S."/>
            <person name="Szollosi G.J."/>
            <person name="Szarkandi J.G."/>
            <person name="Papp V."/>
            <person name="Albert L."/>
            <person name="Andreopoulos W."/>
            <person name="Angelini C."/>
            <person name="Antonin V."/>
            <person name="Barry K.W."/>
            <person name="Bougher N.L."/>
            <person name="Buchanan P."/>
            <person name="Buyck B."/>
            <person name="Bense V."/>
            <person name="Catcheside P."/>
            <person name="Chovatia M."/>
            <person name="Cooper J."/>
            <person name="Damon W."/>
            <person name="Desjardin D."/>
            <person name="Finy P."/>
            <person name="Geml J."/>
            <person name="Haridas S."/>
            <person name="Hughes K."/>
            <person name="Justo A."/>
            <person name="Karasinski D."/>
            <person name="Kautmanova I."/>
            <person name="Kiss B."/>
            <person name="Kocsube S."/>
            <person name="Kotiranta H."/>
            <person name="LaButti K.M."/>
            <person name="Lechner B.E."/>
            <person name="Liimatainen K."/>
            <person name="Lipzen A."/>
            <person name="Lukacs Z."/>
            <person name="Mihaltcheva S."/>
            <person name="Morgado L.N."/>
            <person name="Niskanen T."/>
            <person name="Noordeloos M.E."/>
            <person name="Ohm R.A."/>
            <person name="Ortiz-Santana B."/>
            <person name="Ovrebo C."/>
            <person name="Racz N."/>
            <person name="Riley R."/>
            <person name="Savchenko A."/>
            <person name="Shiryaev A."/>
            <person name="Soop K."/>
            <person name="Spirin V."/>
            <person name="Szebenyi C."/>
            <person name="Tomsovsky M."/>
            <person name="Tulloss R.E."/>
            <person name="Uehling J."/>
            <person name="Grigoriev I.V."/>
            <person name="Vagvolgyi C."/>
            <person name="Papp T."/>
            <person name="Martin F.M."/>
            <person name="Miettinen O."/>
            <person name="Hibbett D.S."/>
            <person name="Nagy L.G."/>
        </authorList>
    </citation>
    <scope>NUCLEOTIDE SEQUENCE [LARGE SCALE GENOMIC DNA]</scope>
    <source>
        <strain evidence="1 2">CBS 962.96</strain>
    </source>
</reference>
<accession>A0A4S8LXT6</accession>
<gene>
    <name evidence="1" type="ORF">K435DRAFT_610178</name>
</gene>
<dbReference type="Proteomes" id="UP000297245">
    <property type="component" value="Unassembled WGS sequence"/>
</dbReference>
<evidence type="ECO:0000313" key="1">
    <source>
        <dbReference type="EMBL" id="THU94033.1"/>
    </source>
</evidence>
<feature type="non-terminal residue" evidence="1">
    <location>
        <position position="104"/>
    </location>
</feature>
<dbReference type="EMBL" id="ML179233">
    <property type="protein sequence ID" value="THU94033.1"/>
    <property type="molecule type" value="Genomic_DNA"/>
</dbReference>
<feature type="non-terminal residue" evidence="1">
    <location>
        <position position="1"/>
    </location>
</feature>
<dbReference type="AlphaFoldDB" id="A0A4S8LXT6"/>